<dbReference type="Proteomes" id="UP000887563">
    <property type="component" value="Unplaced"/>
</dbReference>
<keyword evidence="2" id="KW-0472">Membrane</keyword>
<feature type="compositionally biased region" description="Basic and acidic residues" evidence="1">
    <location>
        <begin position="269"/>
        <end position="294"/>
    </location>
</feature>
<reference evidence="4" key="1">
    <citation type="submission" date="2022-11" db="UniProtKB">
        <authorList>
            <consortium name="WormBaseParasite"/>
        </authorList>
    </citation>
    <scope>IDENTIFICATION</scope>
</reference>
<feature type="compositionally biased region" description="Basic and acidic residues" evidence="1">
    <location>
        <begin position="196"/>
        <end position="261"/>
    </location>
</feature>
<feature type="compositionally biased region" description="Basic and acidic residues" evidence="1">
    <location>
        <begin position="53"/>
        <end position="71"/>
    </location>
</feature>
<accession>A0A914MRX8</accession>
<evidence type="ECO:0000313" key="3">
    <source>
        <dbReference type="Proteomes" id="UP000887563"/>
    </source>
</evidence>
<feature type="compositionally biased region" description="Acidic residues" evidence="1">
    <location>
        <begin position="295"/>
        <end position="308"/>
    </location>
</feature>
<feature type="region of interest" description="Disordered" evidence="1">
    <location>
        <begin position="36"/>
        <end position="308"/>
    </location>
</feature>
<name>A0A914MRX8_MELIC</name>
<keyword evidence="2" id="KW-0812">Transmembrane</keyword>
<feature type="compositionally biased region" description="Basic and acidic residues" evidence="1">
    <location>
        <begin position="99"/>
        <end position="114"/>
    </location>
</feature>
<keyword evidence="2" id="KW-1133">Transmembrane helix</keyword>
<dbReference type="AlphaFoldDB" id="A0A914MRX8"/>
<feature type="compositionally biased region" description="Pro residues" evidence="1">
    <location>
        <begin position="173"/>
        <end position="193"/>
    </location>
</feature>
<feature type="compositionally biased region" description="Pro residues" evidence="1">
    <location>
        <begin position="133"/>
        <end position="164"/>
    </location>
</feature>
<proteinExistence type="predicted"/>
<feature type="compositionally biased region" description="Basic and acidic residues" evidence="1">
    <location>
        <begin position="80"/>
        <end position="90"/>
    </location>
</feature>
<protein>
    <submittedName>
        <fullName evidence="4">Candidate secreted effector</fullName>
    </submittedName>
</protein>
<sequence>MTVFDPTTFVLLLYCVDLCVSLFVIAFAVQCCKKKKKTKDVKSSVKQPPGDMKSGKTKEGKDKPPVNKSIDKPLLPGADADAKSRTDKTKSVGTAATKSKTEDDAKTAKSKMGEKSGMAKTAIPSALGAGKPPQGPVKPGAPPVPAPPGAPAGPPKPGAPPPSGVKPSTVPGAAPPPPTGASPPPAGATPPPDSTEGIKSKKEDVKSKKEDVKSKKEEPAKPPEAGKGEKGVKSDVGLRSDKAAPDHSDKESSGTEKKEGEATPPIGDEPPKEEDKKGDEGGAEKAEKEEKAEDKEEEKEEKEEKEEE</sequence>
<evidence type="ECO:0000313" key="4">
    <source>
        <dbReference type="WBParaSite" id="Minc3s02529g30468"/>
    </source>
</evidence>
<organism evidence="3 4">
    <name type="scientific">Meloidogyne incognita</name>
    <name type="common">Southern root-knot nematode worm</name>
    <name type="synonym">Oxyuris incognita</name>
    <dbReference type="NCBI Taxonomy" id="6306"/>
    <lineage>
        <taxon>Eukaryota</taxon>
        <taxon>Metazoa</taxon>
        <taxon>Ecdysozoa</taxon>
        <taxon>Nematoda</taxon>
        <taxon>Chromadorea</taxon>
        <taxon>Rhabditida</taxon>
        <taxon>Tylenchina</taxon>
        <taxon>Tylenchomorpha</taxon>
        <taxon>Tylenchoidea</taxon>
        <taxon>Meloidogynidae</taxon>
        <taxon>Meloidogyninae</taxon>
        <taxon>Meloidogyne</taxon>
        <taxon>Meloidogyne incognita group</taxon>
    </lineage>
</organism>
<evidence type="ECO:0000256" key="1">
    <source>
        <dbReference type="SAM" id="MobiDB-lite"/>
    </source>
</evidence>
<evidence type="ECO:0000256" key="2">
    <source>
        <dbReference type="SAM" id="Phobius"/>
    </source>
</evidence>
<dbReference type="WBParaSite" id="Minc3s02529g30468">
    <property type="protein sequence ID" value="Minc3s02529g30468"/>
    <property type="gene ID" value="Minc3s02529g30468"/>
</dbReference>
<keyword evidence="3" id="KW-1185">Reference proteome</keyword>
<feature type="transmembrane region" description="Helical" evidence="2">
    <location>
        <begin position="6"/>
        <end position="29"/>
    </location>
</feature>